<gene>
    <name evidence="11" type="ORF">K437DRAFT_253341</name>
</gene>
<dbReference type="GO" id="GO:0019843">
    <property type="term" value="F:rRNA binding"/>
    <property type="evidence" value="ECO:0007669"/>
    <property type="project" value="TreeGrafter"/>
</dbReference>
<dbReference type="OrthoDB" id="10264378at2759"/>
<accession>A0A066WL52</accession>
<dbReference type="GO" id="GO:0032040">
    <property type="term" value="C:small-subunit processome"/>
    <property type="evidence" value="ECO:0007669"/>
    <property type="project" value="TreeGrafter"/>
</dbReference>
<evidence type="ECO:0000259" key="10">
    <source>
        <dbReference type="Pfam" id="PF22916"/>
    </source>
</evidence>
<dbReference type="InterPro" id="IPR027417">
    <property type="entry name" value="P-loop_NTPase"/>
</dbReference>
<evidence type="ECO:0000256" key="4">
    <source>
        <dbReference type="ARBA" id="ARBA00015422"/>
    </source>
</evidence>
<dbReference type="InterPro" id="IPR053940">
    <property type="entry name" value="UTP25_NTPase-like"/>
</dbReference>
<feature type="domain" description="UTP25 C-terminal" evidence="9">
    <location>
        <begin position="449"/>
        <end position="642"/>
    </location>
</feature>
<evidence type="ECO:0000313" key="11">
    <source>
        <dbReference type="EMBL" id="KDN53308.1"/>
    </source>
</evidence>
<evidence type="ECO:0000256" key="2">
    <source>
        <dbReference type="ARBA" id="ARBA00004604"/>
    </source>
</evidence>
<protein>
    <recommendedName>
        <fullName evidence="4 7">U3 small nucleolar RNA-associated protein 25</fullName>
        <shortName evidence="7">U3 snoRNA-associated protein 25</shortName>
    </recommendedName>
</protein>
<evidence type="ECO:0000256" key="1">
    <source>
        <dbReference type="ARBA" id="ARBA00002883"/>
    </source>
</evidence>
<dbReference type="AlphaFoldDB" id="A0A066WL52"/>
<evidence type="ECO:0000259" key="9">
    <source>
        <dbReference type="Pfam" id="PF06862"/>
    </source>
</evidence>
<keyword evidence="7" id="KW-0690">Ribosome biogenesis</keyword>
<dbReference type="InParanoid" id="A0A066WL52"/>
<evidence type="ECO:0000256" key="5">
    <source>
        <dbReference type="ARBA" id="ARBA00023242"/>
    </source>
</evidence>
<dbReference type="GO" id="GO:0034511">
    <property type="term" value="F:U3 snoRNA binding"/>
    <property type="evidence" value="ECO:0007669"/>
    <property type="project" value="InterPro"/>
</dbReference>
<dbReference type="HOGENOM" id="CLU_018705_3_0_1"/>
<evidence type="ECO:0000256" key="6">
    <source>
        <dbReference type="ARBA" id="ARBA00023274"/>
    </source>
</evidence>
<comment type="similarity">
    <text evidence="3 7">Belongs to the UTP25 family.</text>
</comment>
<name>A0A066WL52_TILAU</name>
<keyword evidence="7" id="KW-0698">rRNA processing</keyword>
<dbReference type="Proteomes" id="UP000027361">
    <property type="component" value="Unassembled WGS sequence"/>
</dbReference>
<dbReference type="FunCoup" id="A0A066WL52">
    <property type="interactions" value="646"/>
</dbReference>
<dbReference type="EMBL" id="JMSN01000003">
    <property type="protein sequence ID" value="KDN53308.1"/>
    <property type="molecule type" value="Genomic_DNA"/>
</dbReference>
<dbReference type="Gene3D" id="3.40.50.300">
    <property type="entry name" value="P-loop containing nucleotide triphosphate hydrolases"/>
    <property type="match status" value="1"/>
</dbReference>
<reference evidence="11 12" key="1">
    <citation type="submission" date="2014-05" db="EMBL/GenBank/DDBJ databases">
        <title>Draft genome sequence of a rare smut relative, Tilletiaria anomala UBC 951.</title>
        <authorList>
            <consortium name="DOE Joint Genome Institute"/>
            <person name="Toome M."/>
            <person name="Kuo A."/>
            <person name="Henrissat B."/>
            <person name="Lipzen A."/>
            <person name="Tritt A."/>
            <person name="Yoshinaga Y."/>
            <person name="Zane M."/>
            <person name="Barry K."/>
            <person name="Grigoriev I.V."/>
            <person name="Spatafora J.W."/>
            <person name="Aimea M.C."/>
        </authorList>
    </citation>
    <scope>NUCLEOTIDE SEQUENCE [LARGE SCALE GENOMIC DNA]</scope>
    <source>
        <strain evidence="11 12">UBC 951</strain>
    </source>
</reference>
<dbReference type="PANTHER" id="PTHR12933">
    <property type="entry name" value="ORF PROTEIN-RELATED"/>
    <property type="match status" value="1"/>
</dbReference>
<dbReference type="Pfam" id="PF22916">
    <property type="entry name" value="UTP25_NTPase-like"/>
    <property type="match status" value="1"/>
</dbReference>
<organism evidence="11 12">
    <name type="scientific">Tilletiaria anomala (strain ATCC 24038 / CBS 436.72 / UBC 951)</name>
    <dbReference type="NCBI Taxonomy" id="1037660"/>
    <lineage>
        <taxon>Eukaryota</taxon>
        <taxon>Fungi</taxon>
        <taxon>Dikarya</taxon>
        <taxon>Basidiomycota</taxon>
        <taxon>Ustilaginomycotina</taxon>
        <taxon>Exobasidiomycetes</taxon>
        <taxon>Georgefischeriales</taxon>
        <taxon>Tilletiariaceae</taxon>
        <taxon>Tilletiaria</taxon>
    </lineage>
</organism>
<sequence length="643" mass="72311">MPPTHALGDAESSAITTQLLTLVNVSAAAPGKRKLTPMQDSSGSTREARRRRVINRSSSTTSLTTGSHNANNPSEKANRPGPAASTSAQATQETLFDTCFASGCPRAGFAEQVSLPNKESTLPWLSHSKAAGREVETLLVPDIEGLNGNEKCSSVVAHLSQGSRTTESSLSSYADLLDCTISHAERSVWRETIAKHVMEHAHSTRRRILKNNEKLAHAASNDTEVDTEAVRDQGFTRPKVLILAPFRNSALDWQRRLANYSKCSQIDQKARFEREYSLPEHAVDKLAQPEARQRYPAEHIETFAGNIDDNFNMGLKLTRKSFKLYSTYYDSDLILASPLGLRLSIDKEGSADFLSSIEILVIDQADIMLMQNWEHVKFVLSKMNRFPKESHDTDFSRVKQWYLDQKSRFLRQTIVASSYASPELLHLFSKSLINLSGKRLISMHNAPAMSLVRSGIRQAFTRFDCADPQREADLRFKTFTSKTLPALLRSAVSASKMLIFVPSYFDFLRVEQHLRGVKEVTFAAISEYSSNKQISRAREAFFSGRKSILLMTERFHFYKRYRIRGCQTIVFYGLPENAAFFAEILEFPFVHAAGEPADADELEPSEVKVEAIVSRYDLLKLQRIVGLDAQKMLSEDKTVWKFS</sequence>
<feature type="compositionally biased region" description="Low complexity" evidence="8">
    <location>
        <begin position="57"/>
        <end position="67"/>
    </location>
</feature>
<keyword evidence="12" id="KW-1185">Reference proteome</keyword>
<proteinExistence type="inferred from homology"/>
<dbReference type="STRING" id="1037660.A0A066WL52"/>
<feature type="region of interest" description="Disordered" evidence="8">
    <location>
        <begin position="29"/>
        <end position="90"/>
    </location>
</feature>
<evidence type="ECO:0000256" key="8">
    <source>
        <dbReference type="SAM" id="MobiDB-lite"/>
    </source>
</evidence>
<keyword evidence="6 7" id="KW-0687">Ribonucleoprotein</keyword>
<evidence type="ECO:0000313" key="12">
    <source>
        <dbReference type="Proteomes" id="UP000027361"/>
    </source>
</evidence>
<dbReference type="InterPro" id="IPR053939">
    <property type="entry name" value="UTP25_C"/>
</dbReference>
<comment type="caution">
    <text evidence="11">The sequence shown here is derived from an EMBL/GenBank/DDBJ whole genome shotgun (WGS) entry which is preliminary data.</text>
</comment>
<dbReference type="OMA" id="QNWAHLE"/>
<dbReference type="Pfam" id="PF06862">
    <property type="entry name" value="Utp25_C"/>
    <property type="match status" value="1"/>
</dbReference>
<comment type="subunit">
    <text evidence="7">Component of the ribosomal small subunit (SSU) processome composed of at least 40 protein subunits and snoRNA U3.</text>
</comment>
<keyword evidence="5 7" id="KW-0539">Nucleus</keyword>
<evidence type="ECO:0000256" key="7">
    <source>
        <dbReference type="RuleBase" id="RU365070"/>
    </source>
</evidence>
<dbReference type="RefSeq" id="XP_013246147.1">
    <property type="nucleotide sequence ID" value="XM_013390693.1"/>
</dbReference>
<dbReference type="SUPFAM" id="SSF52540">
    <property type="entry name" value="P-loop containing nucleoside triphosphate hydrolases"/>
    <property type="match status" value="1"/>
</dbReference>
<feature type="domain" description="UTP25 NTP hydrolase-like" evidence="10">
    <location>
        <begin position="173"/>
        <end position="438"/>
    </location>
</feature>
<evidence type="ECO:0000256" key="3">
    <source>
        <dbReference type="ARBA" id="ARBA00009223"/>
    </source>
</evidence>
<dbReference type="GO" id="GO:0000462">
    <property type="term" value="P:maturation of SSU-rRNA from tricistronic rRNA transcript (SSU-rRNA, 5.8S rRNA, LSU-rRNA)"/>
    <property type="evidence" value="ECO:0007669"/>
    <property type="project" value="TreeGrafter"/>
</dbReference>
<dbReference type="GeneID" id="25263546"/>
<comment type="function">
    <text evidence="1 7">DEAD-box RNA helicase-like protein required for pre-18S rRNA processing, specifically at sites A0, A1, and A2.</text>
</comment>
<comment type="subcellular location">
    <subcellularLocation>
        <location evidence="2 7">Nucleus</location>
        <location evidence="2 7">Nucleolus</location>
    </subcellularLocation>
</comment>
<dbReference type="InterPro" id="IPR010678">
    <property type="entry name" value="UTP25"/>
</dbReference>
<dbReference type="PANTHER" id="PTHR12933:SF0">
    <property type="entry name" value="U3 SMALL NUCLEOLAR RNA-ASSOCIATED PROTEIN 25 HOMOLOG"/>
    <property type="match status" value="1"/>
</dbReference>